<name>A0A7T2S0X6_DELAC</name>
<dbReference type="EMBL" id="CP065668">
    <property type="protein sequence ID" value="QPS06903.1"/>
    <property type="molecule type" value="Genomic_DNA"/>
</dbReference>
<dbReference type="GO" id="GO:0003676">
    <property type="term" value="F:nucleic acid binding"/>
    <property type="evidence" value="ECO:0007669"/>
    <property type="project" value="InterPro"/>
</dbReference>
<protein>
    <submittedName>
        <fullName evidence="3">Transposase</fullName>
    </submittedName>
</protein>
<dbReference type="Proteomes" id="UP000594778">
    <property type="component" value="Chromosome"/>
</dbReference>
<dbReference type="InterPro" id="IPR036397">
    <property type="entry name" value="RNaseH_sf"/>
</dbReference>
<dbReference type="RefSeq" id="WP_197954490.1">
    <property type="nucleotide sequence ID" value="NZ_CP065668.1"/>
</dbReference>
<proteinExistence type="predicted"/>
<evidence type="ECO:0000256" key="1">
    <source>
        <dbReference type="SAM" id="MobiDB-lite"/>
    </source>
</evidence>
<dbReference type="InterPro" id="IPR001584">
    <property type="entry name" value="Integrase_cat-core"/>
</dbReference>
<dbReference type="PANTHER" id="PTHR35004">
    <property type="entry name" value="TRANSPOSASE RV3428C-RELATED"/>
    <property type="match status" value="1"/>
</dbReference>
<reference evidence="3 4" key="1">
    <citation type="submission" date="2020-12" db="EMBL/GenBank/DDBJ databases">
        <title>FDA dAtabase for Regulatory Grade micrObial Sequences (FDA-ARGOS): Supporting development and validation of Infectious Disease Dx tests.</title>
        <authorList>
            <person name="Sproer C."/>
            <person name="Gronow S."/>
            <person name="Severitt S."/>
            <person name="Schroder I."/>
            <person name="Tallon L."/>
            <person name="Sadzewicz L."/>
            <person name="Zhao X."/>
            <person name="Boylan J."/>
            <person name="Ott S."/>
            <person name="Bowen H."/>
            <person name="Vavikolanu K."/>
            <person name="Mehta A."/>
            <person name="Aluvathingal J."/>
            <person name="Nadendla S."/>
            <person name="Lowell S."/>
            <person name="Myers T."/>
            <person name="Yan Y."/>
            <person name="Sichtig H."/>
        </authorList>
    </citation>
    <scope>NUCLEOTIDE SEQUENCE [LARGE SCALE GENOMIC DNA]</scope>
    <source>
        <strain evidence="3 4">FDAARGOS_909</strain>
    </source>
</reference>
<dbReference type="PANTHER" id="PTHR35004:SF7">
    <property type="entry name" value="INTEGRASE PROTEIN"/>
    <property type="match status" value="1"/>
</dbReference>
<dbReference type="SUPFAM" id="SSF53098">
    <property type="entry name" value="Ribonuclease H-like"/>
    <property type="match status" value="1"/>
</dbReference>
<accession>A0A7T2S0X6</accession>
<dbReference type="AlphaFoldDB" id="A0A7T2S0X6"/>
<dbReference type="GO" id="GO:0015074">
    <property type="term" value="P:DNA integration"/>
    <property type="evidence" value="ECO:0007669"/>
    <property type="project" value="InterPro"/>
</dbReference>
<feature type="region of interest" description="Disordered" evidence="1">
    <location>
        <begin position="581"/>
        <end position="634"/>
    </location>
</feature>
<sequence length="656" mass="74196">MTDRANQEHDEGPHSVVIRRRRIDVSSGVLVRHDTGVFRIAEVLDFNTVTATSVQTGRTSVLLISDLEHVDQDPQPVSDIDINAITETDWRVAQTRMAAIEPLLKTKSPTRAAVEARAQELGVGTATLYRWIGRYRSLDAVSALVPLKRGWQHGKSRISRSAQSIIDEVINTYYLTPERPTAQKVVREVQRICLNSGVDAPSATAVRQRIDRIPERERLRMRGQRERAKTKFMPTPGTTPGGDYPLAIYQIDHTPLDVIVVDDEHRKPIGRPWLTIAIDEYSRMVAGYYMSFDAPSITSVGMCLANALVPKDMWLLKHGIDAEWPIWGRPKKVRWDNGPDFRSDSVRDACNLYNIDVEFRPVKVPRYGGYIERLQGSLLRELHDLPGTTFSNVEQRQEYDSEGRAVFTKSELENQLLRIICNEYHRREHRSLGMPPLRQFELGVFGHGGNPGTGMPPRPTDYMSIYIDFLPTIWRTVQNDGVEIDKRYYADVLRPWIGALDPETGKGLKHPFRRDPRDISSIWFFDPDLKEYFKIPLADPSFPSCSIWELQLAKQQVKAAGFDPSDSKAVLRSITERRELTKESAARTKQARRAAQRQAEHQRIAEEGPAPVQAQKSAARGDRDLAQRPASASLRSTLTQLPSSLVQGVVRGSDIA</sequence>
<dbReference type="Gene3D" id="3.30.420.10">
    <property type="entry name" value="Ribonuclease H-like superfamily/Ribonuclease H"/>
    <property type="match status" value="1"/>
</dbReference>
<feature type="domain" description="Integrase catalytic" evidence="2">
    <location>
        <begin position="236"/>
        <end position="444"/>
    </location>
</feature>
<evidence type="ECO:0000313" key="3">
    <source>
        <dbReference type="EMBL" id="QPS06903.1"/>
    </source>
</evidence>
<organism evidence="3 4">
    <name type="scientific">Delftia acidovorans</name>
    <name type="common">Pseudomonas acidovorans</name>
    <name type="synonym">Comamonas acidovorans</name>
    <dbReference type="NCBI Taxonomy" id="80866"/>
    <lineage>
        <taxon>Bacteria</taxon>
        <taxon>Pseudomonadati</taxon>
        <taxon>Pseudomonadota</taxon>
        <taxon>Betaproteobacteria</taxon>
        <taxon>Burkholderiales</taxon>
        <taxon>Comamonadaceae</taxon>
        <taxon>Delftia</taxon>
    </lineage>
</organism>
<dbReference type="InterPro" id="IPR015378">
    <property type="entry name" value="Transposase-like_Mu_C"/>
</dbReference>
<dbReference type="PROSITE" id="PS50994">
    <property type="entry name" value="INTEGRASE"/>
    <property type="match status" value="1"/>
</dbReference>
<dbReference type="Pfam" id="PF09299">
    <property type="entry name" value="Mu-transpos_C"/>
    <property type="match status" value="1"/>
</dbReference>
<dbReference type="Gene3D" id="1.10.10.60">
    <property type="entry name" value="Homeodomain-like"/>
    <property type="match status" value="1"/>
</dbReference>
<evidence type="ECO:0000313" key="4">
    <source>
        <dbReference type="Proteomes" id="UP000594778"/>
    </source>
</evidence>
<evidence type="ECO:0000259" key="2">
    <source>
        <dbReference type="PROSITE" id="PS50994"/>
    </source>
</evidence>
<dbReference type="InterPro" id="IPR012337">
    <property type="entry name" value="RNaseH-like_sf"/>
</dbReference>
<gene>
    <name evidence="3" type="ORF">I6G66_21710</name>
</gene>